<evidence type="ECO:0000313" key="1">
    <source>
        <dbReference type="EMBL" id="MFC3630665.1"/>
    </source>
</evidence>
<organism evidence="1 2">
    <name type="scientific">Paracoccus angustae</name>
    <dbReference type="NCBI Taxonomy" id="1671480"/>
    <lineage>
        <taxon>Bacteria</taxon>
        <taxon>Pseudomonadati</taxon>
        <taxon>Pseudomonadota</taxon>
        <taxon>Alphaproteobacteria</taxon>
        <taxon>Rhodobacterales</taxon>
        <taxon>Paracoccaceae</taxon>
        <taxon>Paracoccus</taxon>
    </lineage>
</organism>
<keyword evidence="2" id="KW-1185">Reference proteome</keyword>
<sequence>MEKSTQYGGNNDGVLNGSDVLWKQLKVWQDKDRDGKVDAGEMRTLAQAGIQSIRLSYDDRTGFADKSNDIEFMGNTLHGSASYTKTNGTVVKGGLGDVSLSYNAQGWRRIDTALGYDIQFEAGGKLSLAELEGKSSANLNLDVEALDGAVGDARANGLWAYRHSRSVQIAGGAGDDDINGS</sequence>
<dbReference type="RefSeq" id="WP_377762554.1">
    <property type="nucleotide sequence ID" value="NZ_JBHRXY010000013.1"/>
</dbReference>
<evidence type="ECO:0008006" key="3">
    <source>
        <dbReference type="Google" id="ProtNLM"/>
    </source>
</evidence>
<accession>A0ABV7U6U0</accession>
<gene>
    <name evidence="1" type="ORF">ACFOM8_14545</name>
</gene>
<comment type="caution">
    <text evidence="1">The sequence shown here is derived from an EMBL/GenBank/DDBJ whole genome shotgun (WGS) entry which is preliminary data.</text>
</comment>
<dbReference type="EMBL" id="JBHRXY010000013">
    <property type="protein sequence ID" value="MFC3630665.1"/>
    <property type="molecule type" value="Genomic_DNA"/>
</dbReference>
<protein>
    <recommendedName>
        <fullName evidence="3">EF-hand domain-containing protein</fullName>
    </recommendedName>
</protein>
<reference evidence="2" key="1">
    <citation type="journal article" date="2019" name="Int. J. Syst. Evol. Microbiol.">
        <title>The Global Catalogue of Microorganisms (GCM) 10K type strain sequencing project: providing services to taxonomists for standard genome sequencing and annotation.</title>
        <authorList>
            <consortium name="The Broad Institute Genomics Platform"/>
            <consortium name="The Broad Institute Genome Sequencing Center for Infectious Disease"/>
            <person name="Wu L."/>
            <person name="Ma J."/>
        </authorList>
    </citation>
    <scope>NUCLEOTIDE SEQUENCE [LARGE SCALE GENOMIC DNA]</scope>
    <source>
        <strain evidence="2">KCTC 42473</strain>
    </source>
</reference>
<name>A0ABV7U6U0_9RHOB</name>
<evidence type="ECO:0000313" key="2">
    <source>
        <dbReference type="Proteomes" id="UP001595539"/>
    </source>
</evidence>
<dbReference type="Proteomes" id="UP001595539">
    <property type="component" value="Unassembled WGS sequence"/>
</dbReference>
<proteinExistence type="predicted"/>
<dbReference type="PANTHER" id="PTHR39431:SF1">
    <property type="entry name" value="FRPA_C-RELATED PROTEIN"/>
    <property type="match status" value="1"/>
</dbReference>
<dbReference type="InterPro" id="IPR018247">
    <property type="entry name" value="EF_Hand_1_Ca_BS"/>
</dbReference>
<dbReference type="PROSITE" id="PS00018">
    <property type="entry name" value="EF_HAND_1"/>
    <property type="match status" value="1"/>
</dbReference>
<dbReference type="PANTHER" id="PTHR39431">
    <property type="entry name" value="FRPA/C-RELATED PROTEIN"/>
    <property type="match status" value="1"/>
</dbReference>